<dbReference type="InterPro" id="IPR035658">
    <property type="entry name" value="TrbF"/>
</dbReference>
<organism evidence="7 8">
    <name type="scientific">candidate division WWE3 bacterium</name>
    <dbReference type="NCBI Taxonomy" id="2053526"/>
    <lineage>
        <taxon>Bacteria</taxon>
        <taxon>Katanobacteria</taxon>
    </lineage>
</organism>
<dbReference type="GO" id="GO:0016020">
    <property type="term" value="C:membrane"/>
    <property type="evidence" value="ECO:0007669"/>
    <property type="project" value="UniProtKB-SubCell"/>
</dbReference>
<dbReference type="Pfam" id="PF04335">
    <property type="entry name" value="VirB8"/>
    <property type="match status" value="1"/>
</dbReference>
<keyword evidence="2 5" id="KW-0812">Transmembrane</keyword>
<dbReference type="SUPFAM" id="SSF54427">
    <property type="entry name" value="NTF2-like"/>
    <property type="match status" value="1"/>
</dbReference>
<dbReference type="AlphaFoldDB" id="A0A928Y5L2"/>
<reference evidence="7" key="1">
    <citation type="submission" date="2020-05" db="EMBL/GenBank/DDBJ databases">
        <title>High-Quality Genomes of Partial-Nitritation/Anammox System by Hierarchical Clustering Based Hybrid Assembly.</title>
        <authorList>
            <person name="Liu L."/>
            <person name="Wang Y."/>
            <person name="Che Y."/>
            <person name="Chen Y."/>
            <person name="Xia Y."/>
            <person name="Luo R."/>
            <person name="Cheng S.H."/>
            <person name="Zheng C."/>
            <person name="Zhang T."/>
        </authorList>
    </citation>
    <scope>NUCLEOTIDE SEQUENCE</scope>
    <source>
        <strain evidence="7">H1_PAT1</strain>
    </source>
</reference>
<comment type="subcellular location">
    <subcellularLocation>
        <location evidence="1">Membrane</location>
        <topology evidence="1">Single-pass membrane protein</topology>
    </subcellularLocation>
</comment>
<name>A0A928Y5L2_UNCKA</name>
<evidence type="ECO:0000259" key="6">
    <source>
        <dbReference type="Pfam" id="PF04335"/>
    </source>
</evidence>
<dbReference type="InterPro" id="IPR007430">
    <property type="entry name" value="VirB8"/>
</dbReference>
<evidence type="ECO:0000256" key="3">
    <source>
        <dbReference type="ARBA" id="ARBA00022989"/>
    </source>
</evidence>
<evidence type="ECO:0000256" key="4">
    <source>
        <dbReference type="ARBA" id="ARBA00023136"/>
    </source>
</evidence>
<evidence type="ECO:0000256" key="1">
    <source>
        <dbReference type="ARBA" id="ARBA00004167"/>
    </source>
</evidence>
<protein>
    <submittedName>
        <fullName evidence="7">Conjugal transfer protein</fullName>
    </submittedName>
</protein>
<keyword evidence="4 5" id="KW-0472">Membrane</keyword>
<dbReference type="EMBL" id="JABTTY010000004">
    <property type="protein sequence ID" value="MBE7526075.1"/>
    <property type="molecule type" value="Genomic_DNA"/>
</dbReference>
<gene>
    <name evidence="7" type="ORF">HS096_07450</name>
</gene>
<dbReference type="CDD" id="cd16425">
    <property type="entry name" value="TrbF"/>
    <property type="match status" value="1"/>
</dbReference>
<feature type="domain" description="Bacterial virulence protein VirB8" evidence="6">
    <location>
        <begin position="20"/>
        <end position="223"/>
    </location>
</feature>
<sequence length="230" mass="25834">MNKDDKKIKTQSSDTPYLAARREWNERYGSYISRANNWRLAALGSIAVSIIAVSGLVYISAQHKIVPYAVEFDGNGEVTKIARTTVASAPNDRQMIAALRNWVIGARTVYTDQRAQKALIDTTYAMTYPDSACYQTIATYHREKNPYQRAANETVEIAVNAVVPITDSTWQIEWTEVTKQRSGKLVDTRQYQASVTTVLSPPVNEEQIMVNPLGIYAQQCSWSARINSNF</sequence>
<accession>A0A928Y5L2</accession>
<comment type="caution">
    <text evidence="7">The sequence shown here is derived from an EMBL/GenBank/DDBJ whole genome shotgun (WGS) entry which is preliminary data.</text>
</comment>
<dbReference type="Proteomes" id="UP000710385">
    <property type="component" value="Unassembled WGS sequence"/>
</dbReference>
<evidence type="ECO:0000313" key="8">
    <source>
        <dbReference type="Proteomes" id="UP000710385"/>
    </source>
</evidence>
<proteinExistence type="predicted"/>
<dbReference type="Gene3D" id="3.10.450.230">
    <property type="entry name" value="VirB8 protein"/>
    <property type="match status" value="1"/>
</dbReference>
<evidence type="ECO:0000313" key="7">
    <source>
        <dbReference type="EMBL" id="MBE7526075.1"/>
    </source>
</evidence>
<dbReference type="InterPro" id="IPR032710">
    <property type="entry name" value="NTF2-like_dom_sf"/>
</dbReference>
<evidence type="ECO:0000256" key="2">
    <source>
        <dbReference type="ARBA" id="ARBA00022692"/>
    </source>
</evidence>
<evidence type="ECO:0000256" key="5">
    <source>
        <dbReference type="SAM" id="Phobius"/>
    </source>
</evidence>
<keyword evidence="3 5" id="KW-1133">Transmembrane helix</keyword>
<feature type="transmembrane region" description="Helical" evidence="5">
    <location>
        <begin position="40"/>
        <end position="61"/>
    </location>
</feature>